<reference evidence="9" key="4">
    <citation type="submission" date="2019-12" db="UniProtKB">
        <authorList>
            <consortium name="WormBaseParasite"/>
        </authorList>
    </citation>
    <scope>IDENTIFICATION</scope>
</reference>
<name>A0A0J9XQT2_BRUMA</name>
<dbReference type="OrthoDB" id="9941887at2759"/>
<dbReference type="RefSeq" id="XP_001895475.1">
    <property type="nucleotide sequence ID" value="XM_001895440.1"/>
</dbReference>
<dbReference type="PANTHER" id="PTHR46186:SF2">
    <property type="entry name" value="CYSTATIN"/>
    <property type="match status" value="1"/>
</dbReference>
<proteinExistence type="inferred from homology"/>
<dbReference type="SMART" id="SM00043">
    <property type="entry name" value="CY"/>
    <property type="match status" value="1"/>
</dbReference>
<dbReference type="GO" id="GO:0004869">
    <property type="term" value="F:cysteine-type endopeptidase inhibitor activity"/>
    <property type="evidence" value="ECO:0007669"/>
    <property type="project" value="UniProtKB-KW"/>
</dbReference>
<feature type="domain" description="Cystatin" evidence="5">
    <location>
        <begin position="6"/>
        <end position="106"/>
    </location>
</feature>
<dbReference type="GO" id="GO:0031982">
    <property type="term" value="C:vesicle"/>
    <property type="evidence" value="ECO:0007669"/>
    <property type="project" value="TreeGrafter"/>
</dbReference>
<reference evidence="7" key="3">
    <citation type="submission" date="2019-04" db="EMBL/GenBank/DDBJ databases">
        <authorList>
            <person name="Howe K."/>
            <person name="Paulini M."/>
            <person name="Williams G."/>
        </authorList>
    </citation>
    <scope>NUCLEOTIDE SEQUENCE [LARGE SCALE GENOMIC DNA]</scope>
    <source>
        <strain evidence="7">FR3</strain>
    </source>
</reference>
<dbReference type="Proteomes" id="UP000006672">
    <property type="component" value="Unassembled WGS sequence"/>
</dbReference>
<dbReference type="InterPro" id="IPR046350">
    <property type="entry name" value="Cystatin_sf"/>
</dbReference>
<evidence type="ECO:0000256" key="4">
    <source>
        <dbReference type="SAM" id="SignalP"/>
    </source>
</evidence>
<reference evidence="6" key="2">
    <citation type="submission" date="2012-12" db="EMBL/GenBank/DDBJ databases">
        <authorList>
            <person name="Gao Y.W."/>
            <person name="Fan S.T."/>
            <person name="Sun H.T."/>
            <person name="Wang Z."/>
            <person name="Gao X.L."/>
            <person name="Li Y.G."/>
            <person name="Wang T.C."/>
            <person name="Zhang K."/>
            <person name="Xu W.W."/>
            <person name="Yu Z.J."/>
            <person name="Xia X.Z."/>
        </authorList>
    </citation>
    <scope>NUCLEOTIDE SEQUENCE</scope>
    <source>
        <strain evidence="6">FR3</strain>
    </source>
</reference>
<comment type="similarity">
    <text evidence="1">Belongs to the cystatin family.</text>
</comment>
<protein>
    <submittedName>
        <fullName evidence="6">Bm366</fullName>
    </submittedName>
    <submittedName>
        <fullName evidence="7 9">Cystatin, putative</fullName>
    </submittedName>
</protein>
<reference evidence="6 8" key="1">
    <citation type="journal article" date="2007" name="Science">
        <title>Draft genome of the filarial nematode parasite Brugia malayi.</title>
        <authorList>
            <person name="Ghedin E."/>
            <person name="Wang S."/>
            <person name="Spiro D."/>
            <person name="Caler E."/>
            <person name="Zhao Q."/>
            <person name="Crabtree J."/>
            <person name="Allen J.E."/>
            <person name="Delcher A.L."/>
            <person name="Guiliano D.B."/>
            <person name="Miranda-Saavedra D."/>
            <person name="Angiuoli S.V."/>
            <person name="Creasy T."/>
            <person name="Amedeo P."/>
            <person name="Haas B."/>
            <person name="El-Sayed N.M."/>
            <person name="Wortman J.R."/>
            <person name="Feldblyum T."/>
            <person name="Tallon L."/>
            <person name="Schatz M."/>
            <person name="Shumway M."/>
            <person name="Koo H."/>
            <person name="Salzberg S.L."/>
            <person name="Schobel S."/>
            <person name="Pertea M."/>
            <person name="Pop M."/>
            <person name="White O."/>
            <person name="Barton G.J."/>
            <person name="Carlow C.K."/>
            <person name="Crawford M.J."/>
            <person name="Daub J."/>
            <person name="Dimmic M.W."/>
            <person name="Estes C.F."/>
            <person name="Foster J.M."/>
            <person name="Ganatra M."/>
            <person name="Gregory W.F."/>
            <person name="Johnson N.M."/>
            <person name="Jin J."/>
            <person name="Komuniecki R."/>
            <person name="Korf I."/>
            <person name="Kumar S."/>
            <person name="Laney S."/>
            <person name="Li B.W."/>
            <person name="Li W."/>
            <person name="Lindblom T.H."/>
            <person name="Lustigman S."/>
            <person name="Ma D."/>
            <person name="Maina C.V."/>
            <person name="Martin D.M."/>
            <person name="McCarter J.P."/>
            <person name="McReynolds L."/>
            <person name="Mitreva M."/>
            <person name="Nutman T.B."/>
            <person name="Parkinson J."/>
            <person name="Peregrin-Alvarez J.M."/>
            <person name="Poole C."/>
            <person name="Ren Q."/>
            <person name="Saunders L."/>
            <person name="Sluder A.E."/>
            <person name="Smith K."/>
            <person name="Stanke M."/>
            <person name="Unnasch T.R."/>
            <person name="Ware J."/>
            <person name="Wei A.D."/>
            <person name="Weil G."/>
            <person name="Williams D.J."/>
            <person name="Zhang Y."/>
            <person name="Williams S.A."/>
            <person name="Fraser-Liggett C."/>
            <person name="Slatko B."/>
            <person name="Blaxter M.L."/>
            <person name="Scott A.L."/>
        </authorList>
    </citation>
    <scope>NUCLEOTIDE SEQUENCE</scope>
    <source>
        <strain evidence="6 8">FR3</strain>
    </source>
</reference>
<sequence>MLQFILLLAIFISSSNAQYENDPDVKDVVNESMMQINDQLRGQSLFKLEKILKANVLVVQSTIYKVTLLLVPTTCSKDQRVQDLSRCQVDRRQGKQKIYAEISESMTGKLTVKVR</sequence>
<evidence type="ECO:0000313" key="6">
    <source>
        <dbReference type="EMBL" id="CDP93727.2"/>
    </source>
</evidence>
<dbReference type="CTD" id="6098929"/>
<evidence type="ECO:0000313" key="10">
    <source>
        <dbReference type="WormBase" id="Bm366"/>
    </source>
</evidence>
<feature type="chain" id="PRO_5023853891" evidence="4">
    <location>
        <begin position="18"/>
        <end position="115"/>
    </location>
</feature>
<dbReference type="KEGG" id="bmy:BM_BM366"/>
<feature type="signal peptide" evidence="4">
    <location>
        <begin position="1"/>
        <end position="17"/>
    </location>
</feature>
<dbReference type="InterPro" id="IPR000010">
    <property type="entry name" value="Cystatin_dom"/>
</dbReference>
<organism evidence="6">
    <name type="scientific">Brugia malayi</name>
    <name type="common">Filarial nematode worm</name>
    <dbReference type="NCBI Taxonomy" id="6279"/>
    <lineage>
        <taxon>Eukaryota</taxon>
        <taxon>Metazoa</taxon>
        <taxon>Ecdysozoa</taxon>
        <taxon>Nematoda</taxon>
        <taxon>Chromadorea</taxon>
        <taxon>Rhabditida</taxon>
        <taxon>Spirurina</taxon>
        <taxon>Spiruromorpha</taxon>
        <taxon>Filarioidea</taxon>
        <taxon>Onchocercidae</taxon>
        <taxon>Brugia</taxon>
    </lineage>
</organism>
<dbReference type="EMBL" id="CAAKNF010000195">
    <property type="protein sequence ID" value="VIO99455.1"/>
    <property type="molecule type" value="Genomic_DNA"/>
</dbReference>
<dbReference type="Pfam" id="PF00031">
    <property type="entry name" value="Cystatin"/>
    <property type="match status" value="1"/>
</dbReference>
<keyword evidence="2" id="KW-0646">Protease inhibitor</keyword>
<dbReference type="OMA" id="SMIMIND"/>
<keyword evidence="3" id="KW-0789">Thiol protease inhibitor</keyword>
<dbReference type="GeneID" id="6098929"/>
<keyword evidence="8" id="KW-1185">Reference proteome</keyword>
<dbReference type="EMBL" id="LN856902">
    <property type="protein sequence ID" value="CDP93727.2"/>
    <property type="molecule type" value="Genomic_DNA"/>
</dbReference>
<evidence type="ECO:0000256" key="2">
    <source>
        <dbReference type="ARBA" id="ARBA00022690"/>
    </source>
</evidence>
<accession>A0A0J9XQT2</accession>
<accession>A0A4E9FSL8</accession>
<dbReference type="SUPFAM" id="SSF54403">
    <property type="entry name" value="Cystatin/monellin"/>
    <property type="match status" value="1"/>
</dbReference>
<evidence type="ECO:0000259" key="5">
    <source>
        <dbReference type="SMART" id="SM00043"/>
    </source>
</evidence>
<evidence type="ECO:0000313" key="7">
    <source>
        <dbReference type="EMBL" id="VIO99455.1"/>
    </source>
</evidence>
<keyword evidence="4" id="KW-0732">Signal</keyword>
<dbReference type="Gene3D" id="3.10.450.10">
    <property type="match status" value="1"/>
</dbReference>
<dbReference type="GO" id="GO:0005615">
    <property type="term" value="C:extracellular space"/>
    <property type="evidence" value="ECO:0007669"/>
    <property type="project" value="TreeGrafter"/>
</dbReference>
<evidence type="ECO:0000313" key="8">
    <source>
        <dbReference type="Proteomes" id="UP000006672"/>
    </source>
</evidence>
<evidence type="ECO:0000256" key="1">
    <source>
        <dbReference type="ARBA" id="ARBA00009403"/>
    </source>
</evidence>
<evidence type="ECO:0000256" key="3">
    <source>
        <dbReference type="ARBA" id="ARBA00022704"/>
    </source>
</evidence>
<dbReference type="GO" id="GO:0005737">
    <property type="term" value="C:cytoplasm"/>
    <property type="evidence" value="ECO:0007669"/>
    <property type="project" value="TreeGrafter"/>
</dbReference>
<dbReference type="WormBase" id="Bm366">
    <property type="protein sequence ID" value="BM04900"/>
    <property type="gene ID" value="WBGene00220627"/>
</dbReference>
<dbReference type="PANTHER" id="PTHR46186">
    <property type="entry name" value="CYSTATIN"/>
    <property type="match status" value="1"/>
</dbReference>
<dbReference type="AlphaFoldDB" id="A0A0J9XQT2"/>
<evidence type="ECO:0000313" key="9">
    <source>
        <dbReference type="WBParaSite" id="Bm366.1"/>
    </source>
</evidence>
<dbReference type="WBParaSite" id="Bm366.1">
    <property type="protein sequence ID" value="Bm366.1"/>
    <property type="gene ID" value="WBGene00220627"/>
</dbReference>
<dbReference type="CDD" id="cd00042">
    <property type="entry name" value="CY"/>
    <property type="match status" value="1"/>
</dbReference>
<gene>
    <name evidence="6 9 10" type="ORF">Bm366</name>
    <name evidence="7" type="ORF">BM_BM366</name>
    <name evidence="6" type="ORF">BM_Bm366</name>
</gene>